<dbReference type="Gene3D" id="3.30.2290.10">
    <property type="entry name" value="PmbA/TldD superfamily"/>
    <property type="match status" value="1"/>
</dbReference>
<dbReference type="GO" id="GO:0005829">
    <property type="term" value="C:cytosol"/>
    <property type="evidence" value="ECO:0007669"/>
    <property type="project" value="TreeGrafter"/>
</dbReference>
<dbReference type="InterPro" id="IPR036059">
    <property type="entry name" value="TldD/PmbA_sf"/>
</dbReference>
<comment type="caution">
    <text evidence="6">The sequence shown here is derived from an EMBL/GenBank/DDBJ whole genome shotgun (WGS) entry which is preliminary data.</text>
</comment>
<feature type="domain" description="Metalloprotease TldD/E C-terminal" evidence="4">
    <location>
        <begin position="229"/>
        <end position="445"/>
    </location>
</feature>
<proteinExistence type="inferred from homology"/>
<evidence type="ECO:0000313" key="7">
    <source>
        <dbReference type="Proteomes" id="UP000264589"/>
    </source>
</evidence>
<evidence type="ECO:0000259" key="4">
    <source>
        <dbReference type="Pfam" id="PF19289"/>
    </source>
</evidence>
<dbReference type="Pfam" id="PF19290">
    <property type="entry name" value="PmbA_TldD_2nd"/>
    <property type="match status" value="1"/>
</dbReference>
<accession>A0A371RHT3</accession>
<organism evidence="6 7">
    <name type="scientific">Parvularcula marina</name>
    <dbReference type="NCBI Taxonomy" id="2292771"/>
    <lineage>
        <taxon>Bacteria</taxon>
        <taxon>Pseudomonadati</taxon>
        <taxon>Pseudomonadota</taxon>
        <taxon>Alphaproteobacteria</taxon>
        <taxon>Parvularculales</taxon>
        <taxon>Parvularculaceae</taxon>
        <taxon>Parvularcula</taxon>
    </lineage>
</organism>
<dbReference type="EMBL" id="QUQO01000001">
    <property type="protein sequence ID" value="RFB04992.1"/>
    <property type="molecule type" value="Genomic_DNA"/>
</dbReference>
<dbReference type="InParanoid" id="A0A371RHT3"/>
<dbReference type="InterPro" id="IPR045569">
    <property type="entry name" value="Metalloprtase-TldD/E_C"/>
</dbReference>
<evidence type="ECO:0000259" key="3">
    <source>
        <dbReference type="Pfam" id="PF01523"/>
    </source>
</evidence>
<reference evidence="6 7" key="1">
    <citation type="submission" date="2018-08" db="EMBL/GenBank/DDBJ databases">
        <title>Parvularcula sp. SM1705, isolated from surface water of the South Sea China.</title>
        <authorList>
            <person name="Sun L."/>
        </authorList>
    </citation>
    <scope>NUCLEOTIDE SEQUENCE [LARGE SCALE GENOMIC DNA]</scope>
    <source>
        <strain evidence="6 7">SM1705</strain>
    </source>
</reference>
<dbReference type="InterPro" id="IPR035068">
    <property type="entry name" value="TldD/PmbA_N"/>
</dbReference>
<dbReference type="InterPro" id="IPR047657">
    <property type="entry name" value="PmbA"/>
</dbReference>
<dbReference type="FunCoup" id="A0A371RHT3">
    <property type="interactions" value="162"/>
</dbReference>
<evidence type="ECO:0000256" key="2">
    <source>
        <dbReference type="SAM" id="MobiDB-lite"/>
    </source>
</evidence>
<feature type="domain" description="Metalloprotease TldD/E central" evidence="5">
    <location>
        <begin position="119"/>
        <end position="222"/>
    </location>
</feature>
<dbReference type="GO" id="GO:0006508">
    <property type="term" value="P:proteolysis"/>
    <property type="evidence" value="ECO:0007669"/>
    <property type="project" value="InterPro"/>
</dbReference>
<keyword evidence="7" id="KW-1185">Reference proteome</keyword>
<dbReference type="SUPFAM" id="SSF111283">
    <property type="entry name" value="Putative modulator of DNA gyrase, PmbA/TldD"/>
    <property type="match status" value="1"/>
</dbReference>
<evidence type="ECO:0000313" key="6">
    <source>
        <dbReference type="EMBL" id="RFB04992.1"/>
    </source>
</evidence>
<dbReference type="Pfam" id="PF19289">
    <property type="entry name" value="PmbA_TldD_3rd"/>
    <property type="match status" value="1"/>
</dbReference>
<dbReference type="Pfam" id="PF01523">
    <property type="entry name" value="PmbA_TldD_1st"/>
    <property type="match status" value="1"/>
</dbReference>
<comment type="similarity">
    <text evidence="1">Belongs to the peptidase U62 family.</text>
</comment>
<feature type="domain" description="Metalloprotease TldD/E N-terminal" evidence="3">
    <location>
        <begin position="24"/>
        <end position="88"/>
    </location>
</feature>
<dbReference type="OrthoDB" id="9803618at2"/>
<dbReference type="RefSeq" id="WP_116391623.1">
    <property type="nucleotide sequence ID" value="NZ_QUQO01000001.1"/>
</dbReference>
<dbReference type="InterPro" id="IPR045570">
    <property type="entry name" value="Metalloprtase-TldD/E_cen_dom"/>
</dbReference>
<feature type="region of interest" description="Disordered" evidence="2">
    <location>
        <begin position="332"/>
        <end position="357"/>
    </location>
</feature>
<evidence type="ECO:0000259" key="5">
    <source>
        <dbReference type="Pfam" id="PF19290"/>
    </source>
</evidence>
<sequence>MTDNYEDLLAVVLGRAREAGADAADALVYRSASQSVSVRLGEVEDIDRAESRDLGLRVLIGKRQACVSTNDFASSALTDLAERAVAMAKEAPEDPYCGLADASDLASGPYPELELYDGIEPSAEDLKARALACEDAARAIEGVTNSSGAGASFGHGQTWFATSTGFAGTTAGGRHSTSVSVLAGTGTGMERDYDYHGATHLSDLRSPEDIGRTAGQRAVQRLNPEKLSSQKAPVIFDRRLASSLLGPLSGAINGAAIARGTSFLKTKMGEQLFPADVTITDDPYIPRGFGSRLFDGEGLKPHAINVIEDGVLTTWILNLAQARQLGLQSNARARRGTGGPPGSGTTNFDLGPGEMSPEELYRDTGKGLLVTDMFGPQINSNTGDYSVGCSGFWIENGAVGKPVSEITIAGNLLDMWGNLTRANDFERRGSSNAPSLRVGEMTIAGN</sequence>
<dbReference type="PANTHER" id="PTHR43421">
    <property type="entry name" value="METALLOPROTEASE PMBA"/>
    <property type="match status" value="1"/>
</dbReference>
<dbReference type="PANTHER" id="PTHR43421:SF1">
    <property type="entry name" value="METALLOPROTEASE PMBA"/>
    <property type="match status" value="1"/>
</dbReference>
<gene>
    <name evidence="6" type="ORF">DX908_06635</name>
</gene>
<dbReference type="InterPro" id="IPR002510">
    <property type="entry name" value="Metalloprtase-TldD/E_N"/>
</dbReference>
<dbReference type="Proteomes" id="UP000264589">
    <property type="component" value="Unassembled WGS sequence"/>
</dbReference>
<dbReference type="AlphaFoldDB" id="A0A371RHT3"/>
<evidence type="ECO:0000256" key="1">
    <source>
        <dbReference type="ARBA" id="ARBA00005836"/>
    </source>
</evidence>
<name>A0A371RHT3_9PROT</name>
<dbReference type="GO" id="GO:0008237">
    <property type="term" value="F:metallopeptidase activity"/>
    <property type="evidence" value="ECO:0007669"/>
    <property type="project" value="InterPro"/>
</dbReference>
<protein>
    <submittedName>
        <fullName evidence="6">TldD/PmbA family protein</fullName>
    </submittedName>
</protein>